<dbReference type="EMBL" id="CP003587">
    <property type="protein sequence ID" value="AGY58021.1"/>
    <property type="molecule type" value="Genomic_DNA"/>
</dbReference>
<dbReference type="Proteomes" id="UP000017396">
    <property type="component" value="Chromosome"/>
</dbReference>
<dbReference type="InterPro" id="IPR014795">
    <property type="entry name" value="TacA_1-like"/>
</dbReference>
<name>U5QGH2_GLOK1</name>
<keyword evidence="1" id="KW-1277">Toxin-antitoxin system</keyword>
<dbReference type="SUPFAM" id="SSF47598">
    <property type="entry name" value="Ribbon-helix-helix"/>
    <property type="match status" value="1"/>
</dbReference>
<evidence type="ECO:0000256" key="2">
    <source>
        <dbReference type="ARBA" id="ARBA00049988"/>
    </source>
</evidence>
<organism evidence="3 4">
    <name type="scientific">Gloeobacter kilaueensis (strain ATCC BAA-2537 / CCAP 1431/1 / ULC 316 / JS1)</name>
    <dbReference type="NCBI Taxonomy" id="1183438"/>
    <lineage>
        <taxon>Bacteria</taxon>
        <taxon>Bacillati</taxon>
        <taxon>Cyanobacteriota</taxon>
        <taxon>Cyanophyceae</taxon>
        <taxon>Gloeobacterales</taxon>
        <taxon>Gloeobacteraceae</taxon>
        <taxon>Gloeobacter</taxon>
    </lineage>
</organism>
<protein>
    <recommendedName>
        <fullName evidence="5">DUF1778 domain-containing protein</fullName>
    </recommendedName>
</protein>
<reference evidence="3 4" key="1">
    <citation type="journal article" date="2013" name="PLoS ONE">
        <title>Cultivation and Complete Genome Sequencing of Gloeobacter kilaueensis sp. nov., from a Lava Cave in Kilauea Caldera, Hawai'i.</title>
        <authorList>
            <person name="Saw J.H."/>
            <person name="Schatz M."/>
            <person name="Brown M.V."/>
            <person name="Kunkel D.D."/>
            <person name="Foster J.S."/>
            <person name="Shick H."/>
            <person name="Christensen S."/>
            <person name="Hou S."/>
            <person name="Wan X."/>
            <person name="Donachie S.P."/>
        </authorList>
    </citation>
    <scope>NUCLEOTIDE SEQUENCE [LARGE SCALE GENOMIC DNA]</scope>
    <source>
        <strain evidence="4">JS</strain>
    </source>
</reference>
<dbReference type="Pfam" id="PF08681">
    <property type="entry name" value="TacA1"/>
    <property type="match status" value="1"/>
</dbReference>
<dbReference type="Gene3D" id="1.20.5.780">
    <property type="entry name" value="Single helix bin"/>
    <property type="match status" value="1"/>
</dbReference>
<evidence type="ECO:0008006" key="5">
    <source>
        <dbReference type="Google" id="ProtNLM"/>
    </source>
</evidence>
<evidence type="ECO:0000256" key="1">
    <source>
        <dbReference type="ARBA" id="ARBA00022649"/>
    </source>
</evidence>
<sequence>MSRRENTTQKEKRLSIRATEPQKMILAQAARVRGTNVSQFVLQASLNAAHMLLVDQTVFQLPPDQWEAFCQRLDEPPKVIPALQTLFNERDPF</sequence>
<proteinExistence type="inferred from homology"/>
<dbReference type="RefSeq" id="WP_023173145.1">
    <property type="nucleotide sequence ID" value="NC_022600.1"/>
</dbReference>
<keyword evidence="4" id="KW-1185">Reference proteome</keyword>
<dbReference type="KEGG" id="glj:GKIL_1775"/>
<dbReference type="PANTHER" id="PTHR35401">
    <property type="entry name" value="COPG FAMILY HELIX-TURN-HELIX PROTEIN-RELATED-RELATED"/>
    <property type="match status" value="1"/>
</dbReference>
<dbReference type="STRING" id="1183438.GKIL_1775"/>
<accession>U5QGH2</accession>
<dbReference type="HOGENOM" id="CLU_152494_1_2_3"/>
<gene>
    <name evidence="3" type="ORF">GKIL_1775</name>
</gene>
<dbReference type="eggNOG" id="COG4453">
    <property type="taxonomic scope" value="Bacteria"/>
</dbReference>
<comment type="similarity">
    <text evidence="2">Belongs to the TacA antitoxin family.</text>
</comment>
<dbReference type="InterPro" id="IPR010985">
    <property type="entry name" value="Ribbon_hlx_hlx"/>
</dbReference>
<dbReference type="GO" id="GO:0006355">
    <property type="term" value="P:regulation of DNA-templated transcription"/>
    <property type="evidence" value="ECO:0007669"/>
    <property type="project" value="InterPro"/>
</dbReference>
<evidence type="ECO:0000313" key="3">
    <source>
        <dbReference type="EMBL" id="AGY58021.1"/>
    </source>
</evidence>
<dbReference type="AlphaFoldDB" id="U5QGH2"/>
<evidence type="ECO:0000313" key="4">
    <source>
        <dbReference type="Proteomes" id="UP000017396"/>
    </source>
</evidence>